<dbReference type="AlphaFoldDB" id="H2XTX9"/>
<sequence>MNLKTSRICPGFTTNVTNTRCLLANFPLPYSFNNCFFFLGNLNCISCRYLWCTFFC</sequence>
<proteinExistence type="predicted"/>
<accession>H2XTX9</accession>
<dbReference type="HOGENOM" id="CLU_3013479_0_0_1"/>
<evidence type="ECO:0000313" key="2">
    <source>
        <dbReference type="Proteomes" id="UP000008144"/>
    </source>
</evidence>
<reference evidence="2" key="1">
    <citation type="journal article" date="2002" name="Science">
        <title>The draft genome of Ciona intestinalis: insights into chordate and vertebrate origins.</title>
        <authorList>
            <person name="Dehal P."/>
            <person name="Satou Y."/>
            <person name="Campbell R.K."/>
            <person name="Chapman J."/>
            <person name="Degnan B."/>
            <person name="De Tomaso A."/>
            <person name="Davidson B."/>
            <person name="Di Gregorio A."/>
            <person name="Gelpke M."/>
            <person name="Goodstein D.M."/>
            <person name="Harafuji N."/>
            <person name="Hastings K.E."/>
            <person name="Ho I."/>
            <person name="Hotta K."/>
            <person name="Huang W."/>
            <person name="Kawashima T."/>
            <person name="Lemaire P."/>
            <person name="Martinez D."/>
            <person name="Meinertzhagen I.A."/>
            <person name="Necula S."/>
            <person name="Nonaka M."/>
            <person name="Putnam N."/>
            <person name="Rash S."/>
            <person name="Saiga H."/>
            <person name="Satake M."/>
            <person name="Terry A."/>
            <person name="Yamada L."/>
            <person name="Wang H.G."/>
            <person name="Awazu S."/>
            <person name="Azumi K."/>
            <person name="Boore J."/>
            <person name="Branno M."/>
            <person name="Chin-Bow S."/>
            <person name="DeSantis R."/>
            <person name="Doyle S."/>
            <person name="Francino P."/>
            <person name="Keys D.N."/>
            <person name="Haga S."/>
            <person name="Hayashi H."/>
            <person name="Hino K."/>
            <person name="Imai K.S."/>
            <person name="Inaba K."/>
            <person name="Kano S."/>
            <person name="Kobayashi K."/>
            <person name="Kobayashi M."/>
            <person name="Lee B.I."/>
            <person name="Makabe K.W."/>
            <person name="Manohar C."/>
            <person name="Matassi G."/>
            <person name="Medina M."/>
            <person name="Mochizuki Y."/>
            <person name="Mount S."/>
            <person name="Morishita T."/>
            <person name="Miura S."/>
            <person name="Nakayama A."/>
            <person name="Nishizaka S."/>
            <person name="Nomoto H."/>
            <person name="Ohta F."/>
            <person name="Oishi K."/>
            <person name="Rigoutsos I."/>
            <person name="Sano M."/>
            <person name="Sasaki A."/>
            <person name="Sasakura Y."/>
            <person name="Shoguchi E."/>
            <person name="Shin-i T."/>
            <person name="Spagnuolo A."/>
            <person name="Stainier D."/>
            <person name="Suzuki M.M."/>
            <person name="Tassy O."/>
            <person name="Takatori N."/>
            <person name="Tokuoka M."/>
            <person name="Yagi K."/>
            <person name="Yoshizaki F."/>
            <person name="Wada S."/>
            <person name="Zhang C."/>
            <person name="Hyatt P.D."/>
            <person name="Larimer F."/>
            <person name="Detter C."/>
            <person name="Doggett N."/>
            <person name="Glavina T."/>
            <person name="Hawkins T."/>
            <person name="Richardson P."/>
            <person name="Lucas S."/>
            <person name="Kohara Y."/>
            <person name="Levine M."/>
            <person name="Satoh N."/>
            <person name="Rokhsar D.S."/>
        </authorList>
    </citation>
    <scope>NUCLEOTIDE SEQUENCE [LARGE SCALE GENOMIC DNA]</scope>
</reference>
<evidence type="ECO:0000313" key="1">
    <source>
        <dbReference type="Ensembl" id="ENSCINP00000033113.1"/>
    </source>
</evidence>
<dbReference type="InParanoid" id="H2XTX9"/>
<dbReference type="Ensembl" id="ENSCINT00000035773.1">
    <property type="protein sequence ID" value="ENSCINP00000033113.1"/>
    <property type="gene ID" value="ENSCING00000021283.1"/>
</dbReference>
<keyword evidence="2" id="KW-1185">Reference proteome</keyword>
<organism evidence="1 2">
    <name type="scientific">Ciona intestinalis</name>
    <name type="common">Transparent sea squirt</name>
    <name type="synonym">Ascidia intestinalis</name>
    <dbReference type="NCBI Taxonomy" id="7719"/>
    <lineage>
        <taxon>Eukaryota</taxon>
        <taxon>Metazoa</taxon>
        <taxon>Chordata</taxon>
        <taxon>Tunicata</taxon>
        <taxon>Ascidiacea</taxon>
        <taxon>Phlebobranchia</taxon>
        <taxon>Cionidae</taxon>
        <taxon>Ciona</taxon>
    </lineage>
</organism>
<dbReference type="Proteomes" id="UP000008144">
    <property type="component" value="Unassembled WGS sequence"/>
</dbReference>
<name>H2XTX9_CIOIN</name>
<reference evidence="1" key="3">
    <citation type="submission" date="2025-09" db="UniProtKB">
        <authorList>
            <consortium name="Ensembl"/>
        </authorList>
    </citation>
    <scope>IDENTIFICATION</scope>
</reference>
<reference evidence="1" key="2">
    <citation type="submission" date="2025-08" db="UniProtKB">
        <authorList>
            <consortium name="Ensembl"/>
        </authorList>
    </citation>
    <scope>IDENTIFICATION</scope>
</reference>
<protein>
    <submittedName>
        <fullName evidence="1">Uncharacterized protein</fullName>
    </submittedName>
</protein>